<keyword evidence="3" id="KW-0597">Phosphoprotein</keyword>
<dbReference type="Gene3D" id="1.10.287.130">
    <property type="match status" value="1"/>
</dbReference>
<dbReference type="EMBL" id="MFKH01000014">
    <property type="protein sequence ID" value="OGG37319.1"/>
    <property type="molecule type" value="Genomic_DNA"/>
</dbReference>
<dbReference type="PANTHER" id="PTHR45453:SF1">
    <property type="entry name" value="PHOSPHATE REGULON SENSOR PROTEIN PHOR"/>
    <property type="match status" value="1"/>
</dbReference>
<keyword evidence="7 8" id="KW-0472">Membrane</keyword>
<dbReference type="SMART" id="SM00388">
    <property type="entry name" value="HisKA"/>
    <property type="match status" value="1"/>
</dbReference>
<dbReference type="PRINTS" id="PR00344">
    <property type="entry name" value="BCTRLSENSOR"/>
</dbReference>
<dbReference type="GO" id="GO:0004721">
    <property type="term" value="F:phosphoprotein phosphatase activity"/>
    <property type="evidence" value="ECO:0007669"/>
    <property type="project" value="TreeGrafter"/>
</dbReference>
<keyword evidence="8" id="KW-0812">Transmembrane</keyword>
<dbReference type="InterPro" id="IPR003661">
    <property type="entry name" value="HisK_dim/P_dom"/>
</dbReference>
<dbReference type="InterPro" id="IPR035965">
    <property type="entry name" value="PAS-like_dom_sf"/>
</dbReference>
<evidence type="ECO:0000256" key="7">
    <source>
        <dbReference type="ARBA" id="ARBA00023136"/>
    </source>
</evidence>
<evidence type="ECO:0000313" key="11">
    <source>
        <dbReference type="Proteomes" id="UP000176273"/>
    </source>
</evidence>
<dbReference type="Pfam" id="PF02518">
    <property type="entry name" value="HATPase_c"/>
    <property type="match status" value="1"/>
</dbReference>
<dbReference type="InterPro" id="IPR005467">
    <property type="entry name" value="His_kinase_dom"/>
</dbReference>
<sequence length="424" mass="46260">MWYRDVLKYWSRKEAFPVLGTAVLGATLLAIGSAFAPLWVIVLGAVTLLAGSGIAFWNGIRLTRLLGERGVSAVRLERVIAAMKEGVLIYAPDFEVREINDAACAVLGVGRDVVGKKITPSLAEHRTYGLLAQVVYPSLAPLTEQISEEGWPHIVRVETKDPRRVFLTITDRILNDEGVVSGFLKIIQDETGAEEAEASRTEFVATTAHELRTPLTGIQWAFESLHTGLGDRAELLNIVDQGSELSGRALKIINSMLDMTQITEGGVMREARPVDLAGIVEEVMREARPVAQGYGVTMSFKPQESLIVSANADRIRTVITVLVENALKYNTKDGAVTIELGAEDGMAHLIVRDTGMGISEEDQKHLFEKFYRAEGAKRVDPNGAGLGLYITKSIVTAHRGRIWAESIPGRGSAFHVTLPITHNP</sequence>
<evidence type="ECO:0000256" key="5">
    <source>
        <dbReference type="ARBA" id="ARBA00022777"/>
    </source>
</evidence>
<dbReference type="PANTHER" id="PTHR45453">
    <property type="entry name" value="PHOSPHATE REGULON SENSOR PROTEIN PHOR"/>
    <property type="match status" value="1"/>
</dbReference>
<dbReference type="GO" id="GO:0016036">
    <property type="term" value="P:cellular response to phosphate starvation"/>
    <property type="evidence" value="ECO:0007669"/>
    <property type="project" value="TreeGrafter"/>
</dbReference>
<dbReference type="CDD" id="cd00082">
    <property type="entry name" value="HisKA"/>
    <property type="match status" value="1"/>
</dbReference>
<keyword evidence="4" id="KW-0808">Transferase</keyword>
<dbReference type="AlphaFoldDB" id="A0A1F6BK65"/>
<dbReference type="CDD" id="cd00130">
    <property type="entry name" value="PAS"/>
    <property type="match status" value="1"/>
</dbReference>
<dbReference type="InterPro" id="IPR036097">
    <property type="entry name" value="HisK_dim/P_sf"/>
</dbReference>
<evidence type="ECO:0000256" key="8">
    <source>
        <dbReference type="SAM" id="Phobius"/>
    </source>
</evidence>
<dbReference type="InterPro" id="IPR004358">
    <property type="entry name" value="Sig_transdc_His_kin-like_C"/>
</dbReference>
<comment type="catalytic activity">
    <reaction evidence="1">
        <text>ATP + protein L-histidine = ADP + protein N-phospho-L-histidine.</text>
        <dbReference type="EC" id="2.7.13.3"/>
    </reaction>
</comment>
<dbReference type="InterPro" id="IPR003594">
    <property type="entry name" value="HATPase_dom"/>
</dbReference>
<dbReference type="STRING" id="1798468.A2110_02250"/>
<dbReference type="SUPFAM" id="SSF55874">
    <property type="entry name" value="ATPase domain of HSP90 chaperone/DNA topoisomerase II/histidine kinase"/>
    <property type="match status" value="1"/>
</dbReference>
<dbReference type="EC" id="2.7.13.3" evidence="2"/>
<dbReference type="InterPro" id="IPR000014">
    <property type="entry name" value="PAS"/>
</dbReference>
<dbReference type="Gene3D" id="3.30.450.20">
    <property type="entry name" value="PAS domain"/>
    <property type="match status" value="1"/>
</dbReference>
<reference evidence="10 11" key="1">
    <citation type="journal article" date="2016" name="Nat. Commun.">
        <title>Thousands of microbial genomes shed light on interconnected biogeochemical processes in an aquifer system.</title>
        <authorList>
            <person name="Anantharaman K."/>
            <person name="Brown C.T."/>
            <person name="Hug L.A."/>
            <person name="Sharon I."/>
            <person name="Castelle C.J."/>
            <person name="Probst A.J."/>
            <person name="Thomas B.C."/>
            <person name="Singh A."/>
            <person name="Wilkins M.J."/>
            <person name="Karaoz U."/>
            <person name="Brodie E.L."/>
            <person name="Williams K.H."/>
            <person name="Hubbard S.S."/>
            <person name="Banfield J.F."/>
        </authorList>
    </citation>
    <scope>NUCLEOTIDE SEQUENCE [LARGE SCALE GENOMIC DNA]</scope>
</reference>
<dbReference type="SMART" id="SM00387">
    <property type="entry name" value="HATPase_c"/>
    <property type="match status" value="1"/>
</dbReference>
<evidence type="ECO:0000256" key="6">
    <source>
        <dbReference type="ARBA" id="ARBA00023012"/>
    </source>
</evidence>
<dbReference type="Gene3D" id="3.30.565.10">
    <property type="entry name" value="Histidine kinase-like ATPase, C-terminal domain"/>
    <property type="match status" value="1"/>
</dbReference>
<name>A0A1F6BK65_9BACT</name>
<feature type="transmembrane region" description="Helical" evidence="8">
    <location>
        <begin position="15"/>
        <end position="32"/>
    </location>
</feature>
<dbReference type="SUPFAM" id="SSF47384">
    <property type="entry name" value="Homodimeric domain of signal transducing histidine kinase"/>
    <property type="match status" value="1"/>
</dbReference>
<dbReference type="InterPro" id="IPR050351">
    <property type="entry name" value="BphY/WalK/GraS-like"/>
</dbReference>
<evidence type="ECO:0000256" key="4">
    <source>
        <dbReference type="ARBA" id="ARBA00022679"/>
    </source>
</evidence>
<dbReference type="InterPro" id="IPR036890">
    <property type="entry name" value="HATPase_C_sf"/>
</dbReference>
<comment type="caution">
    <text evidence="10">The sequence shown here is derived from an EMBL/GenBank/DDBJ whole genome shotgun (WGS) entry which is preliminary data.</text>
</comment>
<accession>A0A1F6BK65</accession>
<keyword evidence="8" id="KW-1133">Transmembrane helix</keyword>
<dbReference type="GO" id="GO:0005886">
    <property type="term" value="C:plasma membrane"/>
    <property type="evidence" value="ECO:0007669"/>
    <property type="project" value="TreeGrafter"/>
</dbReference>
<proteinExistence type="predicted"/>
<dbReference type="FunFam" id="3.30.565.10:FF:000006">
    <property type="entry name" value="Sensor histidine kinase WalK"/>
    <property type="match status" value="1"/>
</dbReference>
<organism evidence="10 11">
    <name type="scientific">Candidatus Jorgensenbacteria bacterium GWA1_54_12</name>
    <dbReference type="NCBI Taxonomy" id="1798468"/>
    <lineage>
        <taxon>Bacteria</taxon>
        <taxon>Candidatus Joergenseniibacteriota</taxon>
    </lineage>
</organism>
<dbReference type="Proteomes" id="UP000176273">
    <property type="component" value="Unassembled WGS sequence"/>
</dbReference>
<gene>
    <name evidence="10" type="ORF">A2110_02250</name>
</gene>
<keyword evidence="5" id="KW-0418">Kinase</keyword>
<evidence type="ECO:0000313" key="10">
    <source>
        <dbReference type="EMBL" id="OGG37319.1"/>
    </source>
</evidence>
<feature type="transmembrane region" description="Helical" evidence="8">
    <location>
        <begin position="38"/>
        <end position="60"/>
    </location>
</feature>
<evidence type="ECO:0000259" key="9">
    <source>
        <dbReference type="PROSITE" id="PS50109"/>
    </source>
</evidence>
<dbReference type="SUPFAM" id="SSF55785">
    <property type="entry name" value="PYP-like sensor domain (PAS domain)"/>
    <property type="match status" value="1"/>
</dbReference>
<keyword evidence="6" id="KW-0902">Two-component regulatory system</keyword>
<dbReference type="PROSITE" id="PS50109">
    <property type="entry name" value="HIS_KIN"/>
    <property type="match status" value="1"/>
</dbReference>
<dbReference type="GO" id="GO:0000155">
    <property type="term" value="F:phosphorelay sensor kinase activity"/>
    <property type="evidence" value="ECO:0007669"/>
    <property type="project" value="InterPro"/>
</dbReference>
<dbReference type="Pfam" id="PF00512">
    <property type="entry name" value="HisKA"/>
    <property type="match status" value="1"/>
</dbReference>
<evidence type="ECO:0000256" key="2">
    <source>
        <dbReference type="ARBA" id="ARBA00012438"/>
    </source>
</evidence>
<feature type="domain" description="Histidine kinase" evidence="9">
    <location>
        <begin position="206"/>
        <end position="422"/>
    </location>
</feature>
<evidence type="ECO:0000256" key="3">
    <source>
        <dbReference type="ARBA" id="ARBA00022553"/>
    </source>
</evidence>
<protein>
    <recommendedName>
        <fullName evidence="2">histidine kinase</fullName>
        <ecNumber evidence="2">2.7.13.3</ecNumber>
    </recommendedName>
</protein>
<evidence type="ECO:0000256" key="1">
    <source>
        <dbReference type="ARBA" id="ARBA00000085"/>
    </source>
</evidence>